<evidence type="ECO:0000313" key="1">
    <source>
        <dbReference type="Proteomes" id="UP000694861"/>
    </source>
</evidence>
<proteinExistence type="predicted"/>
<reference evidence="1" key="1">
    <citation type="journal article" date="2012" name="Nat. Commun.">
        <title>The genome of Prunus mume.</title>
        <authorList>
            <person name="Zhang Q."/>
            <person name="Chen W."/>
            <person name="Sun L."/>
            <person name="Zhao F."/>
            <person name="Huang B."/>
            <person name="Yang W."/>
            <person name="Tao Y."/>
            <person name="Wang J."/>
            <person name="Yuan Z."/>
            <person name="Fan G."/>
            <person name="Xing Z."/>
            <person name="Han C."/>
            <person name="Pan H."/>
            <person name="Zhong X."/>
            <person name="Shi W."/>
            <person name="Liang X."/>
            <person name="Du D."/>
            <person name="Sun F."/>
            <person name="Xu Z."/>
            <person name="Hao R."/>
            <person name="Lv T."/>
            <person name="Lv Y."/>
            <person name="Zheng Z."/>
            <person name="Sun M."/>
            <person name="Luo L."/>
            <person name="Cai M."/>
            <person name="Gao Y."/>
            <person name="Wang J."/>
            <person name="Yin Y."/>
            <person name="Xu X."/>
            <person name="Cheng T."/>
            <person name="Wang J."/>
        </authorList>
    </citation>
    <scope>NUCLEOTIDE SEQUENCE [LARGE SCALE GENOMIC DNA]</scope>
</reference>
<dbReference type="CDD" id="cd22744">
    <property type="entry name" value="OTU"/>
    <property type="match status" value="1"/>
</dbReference>
<dbReference type="PANTHER" id="PTHR31569:SF4">
    <property type="entry name" value="SWIM-TYPE DOMAIN-CONTAINING PROTEIN"/>
    <property type="match status" value="1"/>
</dbReference>
<dbReference type="InterPro" id="IPR052579">
    <property type="entry name" value="Zinc_finger_SWIM"/>
</dbReference>
<dbReference type="Proteomes" id="UP000694861">
    <property type="component" value="Linkage group LG1"/>
</dbReference>
<dbReference type="GeneID" id="103327505"/>
<dbReference type="RefSeq" id="XP_008228065.1">
    <property type="nucleotide sequence ID" value="XM_008229843.1"/>
</dbReference>
<evidence type="ECO:0000313" key="2">
    <source>
        <dbReference type="RefSeq" id="XP_008228065.1"/>
    </source>
</evidence>
<reference evidence="2" key="2">
    <citation type="submission" date="2025-08" db="UniProtKB">
        <authorList>
            <consortium name="RefSeq"/>
        </authorList>
    </citation>
    <scope>IDENTIFICATION</scope>
</reference>
<accession>A0ABM0NPY1</accession>
<protein>
    <submittedName>
        <fullName evidence="2">Uncharacterized protein LOC103327505</fullName>
    </submittedName>
</protein>
<organism evidence="1 2">
    <name type="scientific">Prunus mume</name>
    <name type="common">Japanese apricot</name>
    <name type="synonym">Armeniaca mume</name>
    <dbReference type="NCBI Taxonomy" id="102107"/>
    <lineage>
        <taxon>Eukaryota</taxon>
        <taxon>Viridiplantae</taxon>
        <taxon>Streptophyta</taxon>
        <taxon>Embryophyta</taxon>
        <taxon>Tracheophyta</taxon>
        <taxon>Spermatophyta</taxon>
        <taxon>Magnoliopsida</taxon>
        <taxon>eudicotyledons</taxon>
        <taxon>Gunneridae</taxon>
        <taxon>Pentapetalae</taxon>
        <taxon>rosids</taxon>
        <taxon>fabids</taxon>
        <taxon>Rosales</taxon>
        <taxon>Rosaceae</taxon>
        <taxon>Amygdaloideae</taxon>
        <taxon>Amygdaleae</taxon>
        <taxon>Prunus</taxon>
    </lineage>
</organism>
<dbReference type="PANTHER" id="PTHR31569">
    <property type="entry name" value="SWIM-TYPE DOMAIN-CONTAINING PROTEIN"/>
    <property type="match status" value="1"/>
</dbReference>
<gene>
    <name evidence="2" type="primary">LOC103327505</name>
</gene>
<keyword evidence="1" id="KW-1185">Reference proteome</keyword>
<sequence length="485" mass="55918">MTFCVGFIYLSSEREDNYVWALSVLRRLMDEIAMPDVIVTDRELALMKAIDAVFDTSLNPYKDRFVAAWIDKCMHFGNTTSNRAEISHARLKRQLGTSQGTFATTWENIHASLELQHTEIKVSFEESLIVVHHDFRSSDFEELRGFVSSSALYMVLEETKLANNYGIDSEVCGCLLRLTHVLPCAHEIVKYKKDGKPIPLECIDPHWRQLDMTCALKRKTSECSYDAEMKLFHRRWMKSDATTQMILRRKLMELVAPQTTLLVKPFVNTKTRGRPGKKMDKSTRRDPSLFEVVDSPRLDGCSLSGIPPKVSAKQKRQPKERPVEFVDAFPQALRSCIHHVKDVATDGHCGYRAIAALLGYGEDGWVQVRSDLLNELESYSVHYSALYGYENRVYELKHSLAYFGPDANFDRWMTMPDMGHIIASCYDVVFLKPSHPIPHIATNWDRYREPWTTEWATPYITRIQQFIYITRSTVITRETIAYDDD</sequence>
<name>A0ABM0NPY1_PRUMU</name>